<dbReference type="AlphaFoldDB" id="A0AA39X439"/>
<dbReference type="Proteomes" id="UP001175000">
    <property type="component" value="Unassembled WGS sequence"/>
</dbReference>
<feature type="transmembrane region" description="Helical" evidence="7">
    <location>
        <begin position="214"/>
        <end position="234"/>
    </location>
</feature>
<reference evidence="8" key="1">
    <citation type="submission" date="2023-06" db="EMBL/GenBank/DDBJ databases">
        <title>Genome-scale phylogeny and comparative genomics of the fungal order Sordariales.</title>
        <authorList>
            <consortium name="Lawrence Berkeley National Laboratory"/>
            <person name="Hensen N."/>
            <person name="Bonometti L."/>
            <person name="Westerberg I."/>
            <person name="Brannstrom I.O."/>
            <person name="Guillou S."/>
            <person name="Cros-Aarteil S."/>
            <person name="Calhoun S."/>
            <person name="Haridas S."/>
            <person name="Kuo A."/>
            <person name="Mondo S."/>
            <person name="Pangilinan J."/>
            <person name="Riley R."/>
            <person name="Labutti K."/>
            <person name="Andreopoulos B."/>
            <person name="Lipzen A."/>
            <person name="Chen C."/>
            <person name="Yanf M."/>
            <person name="Daum C."/>
            <person name="Ng V."/>
            <person name="Clum A."/>
            <person name="Steindorff A."/>
            <person name="Ohm R."/>
            <person name="Martin F."/>
            <person name="Silar P."/>
            <person name="Natvig D."/>
            <person name="Lalanne C."/>
            <person name="Gautier V."/>
            <person name="Ament-Velasquez S.L."/>
            <person name="Kruys A."/>
            <person name="Hutchinson M.I."/>
            <person name="Powell A.J."/>
            <person name="Barry K."/>
            <person name="Miller A.N."/>
            <person name="Grigoriev I.V."/>
            <person name="Debuchy R."/>
            <person name="Gladieux P."/>
            <person name="Thoren M.H."/>
            <person name="Johannesson H."/>
        </authorList>
    </citation>
    <scope>NUCLEOTIDE SEQUENCE</scope>
    <source>
        <strain evidence="8">CBS 606.72</strain>
    </source>
</reference>
<keyword evidence="5 7" id="KW-1133">Transmembrane helix</keyword>
<dbReference type="GO" id="GO:0033573">
    <property type="term" value="C:high-affinity iron permease complex"/>
    <property type="evidence" value="ECO:0007669"/>
    <property type="project" value="InterPro"/>
</dbReference>
<protein>
    <submittedName>
        <fullName evidence="8">Plasma membrane iron permease</fullName>
    </submittedName>
</protein>
<dbReference type="EMBL" id="JAULSU010000002">
    <property type="protein sequence ID" value="KAK0626771.1"/>
    <property type="molecule type" value="Genomic_DNA"/>
</dbReference>
<comment type="caution">
    <text evidence="8">The sequence shown here is derived from an EMBL/GenBank/DDBJ whole genome shotgun (WGS) entry which is preliminary data.</text>
</comment>
<comment type="subcellular location">
    <subcellularLocation>
        <location evidence="1">Membrane</location>
        <topology evidence="1">Multi-pass membrane protein</topology>
    </subcellularLocation>
</comment>
<feature type="transmembrane region" description="Helical" evidence="7">
    <location>
        <begin position="299"/>
        <end position="319"/>
    </location>
</feature>
<organism evidence="8 9">
    <name type="scientific">Immersiella caudata</name>
    <dbReference type="NCBI Taxonomy" id="314043"/>
    <lineage>
        <taxon>Eukaryota</taxon>
        <taxon>Fungi</taxon>
        <taxon>Dikarya</taxon>
        <taxon>Ascomycota</taxon>
        <taxon>Pezizomycotina</taxon>
        <taxon>Sordariomycetes</taxon>
        <taxon>Sordariomycetidae</taxon>
        <taxon>Sordariales</taxon>
        <taxon>Lasiosphaeriaceae</taxon>
        <taxon>Immersiella</taxon>
    </lineage>
</organism>
<evidence type="ECO:0000256" key="6">
    <source>
        <dbReference type="ARBA" id="ARBA00023136"/>
    </source>
</evidence>
<evidence type="ECO:0000256" key="2">
    <source>
        <dbReference type="ARBA" id="ARBA00008333"/>
    </source>
</evidence>
<proteinExistence type="inferred from homology"/>
<evidence type="ECO:0000256" key="4">
    <source>
        <dbReference type="ARBA" id="ARBA00022692"/>
    </source>
</evidence>
<evidence type="ECO:0000256" key="7">
    <source>
        <dbReference type="SAM" id="Phobius"/>
    </source>
</evidence>
<sequence>MANDVFSVPVFLVVFRESLEAVIIVSILLAFLKQTLDGPNGDKKAYKKLVRQVWLGTALGLLICLVIGGALIGVFYTIGVNKWELSENNYEGAFCLIASVIITFVGAALLRIGKMKEKWRVKLAASLEKPLAVTGPAGRWSAVKMFFEKYAMFALPFVTVLREGIEAIVFVAGVSFQAPAKSVPLPVVVGLLVGMFVGYMLYRGGSSTRLQIFLVVSTCLIYLVAAGLFSRAVWAFEAQRWSTAIGGDAAEIGDGPGSYDIDNSVWHVNCCSPDLGGGGGWGFFKAIFGWTNSATYGSVISYNVYWISVILGFLSLRYCEVKGRRPFMKAKLESQKDTVITIAAVKGSQT</sequence>
<keyword evidence="3" id="KW-0410">Iron transport</keyword>
<keyword evidence="3" id="KW-0406">Ion transport</keyword>
<comment type="similarity">
    <text evidence="2">Belongs to the oxidase-dependent Fe transporter (OFeT) (TC 9.A.10.1) family.</text>
</comment>
<dbReference type="PANTHER" id="PTHR31632:SF2">
    <property type="entry name" value="PLASMA MEMBRANE IRON PERMEASE"/>
    <property type="match status" value="1"/>
</dbReference>
<evidence type="ECO:0000256" key="1">
    <source>
        <dbReference type="ARBA" id="ARBA00004141"/>
    </source>
</evidence>
<keyword evidence="3" id="KW-0813">Transport</keyword>
<gene>
    <name evidence="8" type="ORF">B0T14DRAFT_534858</name>
</gene>
<feature type="transmembrane region" description="Helical" evidence="7">
    <location>
        <begin position="6"/>
        <end position="32"/>
    </location>
</feature>
<feature type="transmembrane region" description="Helical" evidence="7">
    <location>
        <begin position="150"/>
        <end position="171"/>
    </location>
</feature>
<dbReference type="GO" id="GO:0015093">
    <property type="term" value="F:ferrous iron transmembrane transporter activity"/>
    <property type="evidence" value="ECO:0007669"/>
    <property type="project" value="TreeGrafter"/>
</dbReference>
<keyword evidence="9" id="KW-1185">Reference proteome</keyword>
<keyword evidence="4 7" id="KW-0812">Transmembrane</keyword>
<dbReference type="Pfam" id="PF03239">
    <property type="entry name" value="FTR1"/>
    <property type="match status" value="1"/>
</dbReference>
<evidence type="ECO:0000256" key="5">
    <source>
        <dbReference type="ARBA" id="ARBA00022989"/>
    </source>
</evidence>
<keyword evidence="6 7" id="KW-0472">Membrane</keyword>
<feature type="transmembrane region" description="Helical" evidence="7">
    <location>
        <begin position="90"/>
        <end position="110"/>
    </location>
</feature>
<keyword evidence="3" id="KW-0408">Iron</keyword>
<feature type="transmembrane region" description="Helical" evidence="7">
    <location>
        <begin position="183"/>
        <end position="202"/>
    </location>
</feature>
<evidence type="ECO:0000256" key="3">
    <source>
        <dbReference type="ARBA" id="ARBA00022496"/>
    </source>
</evidence>
<feature type="transmembrane region" description="Helical" evidence="7">
    <location>
        <begin position="53"/>
        <end position="78"/>
    </location>
</feature>
<name>A0AA39X439_9PEZI</name>
<evidence type="ECO:0000313" key="8">
    <source>
        <dbReference type="EMBL" id="KAK0626771.1"/>
    </source>
</evidence>
<accession>A0AA39X439</accession>
<dbReference type="PANTHER" id="PTHR31632">
    <property type="entry name" value="IRON TRANSPORTER FTH1"/>
    <property type="match status" value="1"/>
</dbReference>
<dbReference type="InterPro" id="IPR004923">
    <property type="entry name" value="FTR1/Fip1/EfeU"/>
</dbReference>
<evidence type="ECO:0000313" key="9">
    <source>
        <dbReference type="Proteomes" id="UP001175000"/>
    </source>
</evidence>